<evidence type="ECO:0000256" key="1">
    <source>
        <dbReference type="SAM" id="Phobius"/>
    </source>
</evidence>
<accession>A0A6C0JKZ8</accession>
<protein>
    <submittedName>
        <fullName evidence="2">Uncharacterized protein</fullName>
    </submittedName>
</protein>
<feature type="transmembrane region" description="Helical" evidence="1">
    <location>
        <begin position="18"/>
        <end position="39"/>
    </location>
</feature>
<organism evidence="2">
    <name type="scientific">viral metagenome</name>
    <dbReference type="NCBI Taxonomy" id="1070528"/>
    <lineage>
        <taxon>unclassified sequences</taxon>
        <taxon>metagenomes</taxon>
        <taxon>organismal metagenomes</taxon>
    </lineage>
</organism>
<evidence type="ECO:0000313" key="2">
    <source>
        <dbReference type="EMBL" id="QHU06332.1"/>
    </source>
</evidence>
<name>A0A6C0JKZ8_9ZZZZ</name>
<dbReference type="EMBL" id="MN740432">
    <property type="protein sequence ID" value="QHU06332.1"/>
    <property type="molecule type" value="Genomic_DNA"/>
</dbReference>
<proteinExistence type="predicted"/>
<dbReference type="AlphaFoldDB" id="A0A6C0JKZ8"/>
<reference evidence="2" key="1">
    <citation type="journal article" date="2020" name="Nature">
        <title>Giant virus diversity and host interactions through global metagenomics.</title>
        <authorList>
            <person name="Schulz F."/>
            <person name="Roux S."/>
            <person name="Paez-Espino D."/>
            <person name="Jungbluth S."/>
            <person name="Walsh D.A."/>
            <person name="Denef V.J."/>
            <person name="McMahon K.D."/>
            <person name="Konstantinidis K.T."/>
            <person name="Eloe-Fadrosh E.A."/>
            <person name="Kyrpides N.C."/>
            <person name="Woyke T."/>
        </authorList>
    </citation>
    <scope>NUCLEOTIDE SEQUENCE</scope>
    <source>
        <strain evidence="2">GVMAG-M-3300027747-57</strain>
    </source>
</reference>
<keyword evidence="1" id="KW-1133">Transmembrane helix</keyword>
<sequence>MLIIYVNIKSFLNSFHNIYKKVMQCIFWMIILVFAAEWCKMIF</sequence>
<keyword evidence="1" id="KW-0812">Transmembrane</keyword>
<keyword evidence="1" id="KW-0472">Membrane</keyword>